<keyword evidence="5" id="KW-1185">Reference proteome</keyword>
<feature type="chain" id="PRO_5032640903" description="FecR protein domain-containing protein" evidence="2">
    <location>
        <begin position="24"/>
        <end position="313"/>
    </location>
</feature>
<evidence type="ECO:0000256" key="2">
    <source>
        <dbReference type="SAM" id="SignalP"/>
    </source>
</evidence>
<dbReference type="InterPro" id="IPR006860">
    <property type="entry name" value="FecR"/>
</dbReference>
<dbReference type="EMBL" id="JACHHN010000002">
    <property type="protein sequence ID" value="MBB5190563.1"/>
    <property type="molecule type" value="Genomic_DNA"/>
</dbReference>
<evidence type="ECO:0000256" key="1">
    <source>
        <dbReference type="SAM" id="MobiDB-lite"/>
    </source>
</evidence>
<dbReference type="Pfam" id="PF04773">
    <property type="entry name" value="FecR"/>
    <property type="match status" value="1"/>
</dbReference>
<evidence type="ECO:0000313" key="5">
    <source>
        <dbReference type="Proteomes" id="UP000543030"/>
    </source>
</evidence>
<accession>A0A840RDX5</accession>
<proteinExistence type="predicted"/>
<protein>
    <recommendedName>
        <fullName evidence="3">FecR protein domain-containing protein</fullName>
    </recommendedName>
</protein>
<feature type="domain" description="FecR protein" evidence="3">
    <location>
        <begin position="57"/>
        <end position="145"/>
    </location>
</feature>
<comment type="caution">
    <text evidence="4">The sequence shown here is derived from an EMBL/GenBank/DDBJ whole genome shotgun (WGS) entry which is preliminary data.</text>
</comment>
<feature type="compositionally biased region" description="Basic and acidic residues" evidence="1">
    <location>
        <begin position="301"/>
        <end position="313"/>
    </location>
</feature>
<reference evidence="4 5" key="1">
    <citation type="submission" date="2020-08" db="EMBL/GenBank/DDBJ databases">
        <title>Genomic Encyclopedia of Type Strains, Phase IV (KMG-IV): sequencing the most valuable type-strain genomes for metagenomic binning, comparative biology and taxonomic classification.</title>
        <authorList>
            <person name="Goeker M."/>
        </authorList>
    </citation>
    <scope>NUCLEOTIDE SEQUENCE [LARGE SCALE GENOMIC DNA]</scope>
    <source>
        <strain evidence="4 5">DSM 18233</strain>
    </source>
</reference>
<feature type="region of interest" description="Disordered" evidence="1">
    <location>
        <begin position="265"/>
        <end position="313"/>
    </location>
</feature>
<dbReference type="PANTHER" id="PTHR38731:SF1">
    <property type="entry name" value="FECR PROTEIN DOMAIN-CONTAINING PROTEIN"/>
    <property type="match status" value="1"/>
</dbReference>
<dbReference type="RefSeq" id="WP_184098701.1">
    <property type="nucleotide sequence ID" value="NZ_JACHHN010000002.1"/>
</dbReference>
<evidence type="ECO:0000313" key="4">
    <source>
        <dbReference type="EMBL" id="MBB5190563.1"/>
    </source>
</evidence>
<organism evidence="4 5">
    <name type="scientific">Silvimonas terrae</name>
    <dbReference type="NCBI Taxonomy" id="300266"/>
    <lineage>
        <taxon>Bacteria</taxon>
        <taxon>Pseudomonadati</taxon>
        <taxon>Pseudomonadota</taxon>
        <taxon>Betaproteobacteria</taxon>
        <taxon>Neisseriales</taxon>
        <taxon>Chitinibacteraceae</taxon>
        <taxon>Silvimonas</taxon>
    </lineage>
</organism>
<evidence type="ECO:0000259" key="3">
    <source>
        <dbReference type="Pfam" id="PF04773"/>
    </source>
</evidence>
<name>A0A840RDX5_9NEIS</name>
<gene>
    <name evidence="4" type="ORF">HNQ50_001285</name>
</gene>
<dbReference type="Proteomes" id="UP000543030">
    <property type="component" value="Unassembled WGS sequence"/>
</dbReference>
<keyword evidence="2" id="KW-0732">Signal</keyword>
<sequence length="313" mass="34207">MNSCLLRWLLTALLTCLPLSAMAASGQVAAMGGLVTATHSDGKIDALHKGDDVNKGDVIATDANSWVVLKMEDGASLTLRPKAKLRIIDYVYDPDNPQNGRSWLSLLQGALRSVTGAIGKLNHDSYQLTTPTATIGIRGTDYDVDVVPADNADGLTPGTYHTVHTGGTTFRGKDGNAVNVSPKQDMFTGDSAPRPRRMKAKQDSVWASIANFDFKEKINGVLDSIHKRVRGGYTLNTKSLGRGREQVERYLDQHPEETARRVMHEAQGKQGAPEAAMHTHPQYNKWQPGKPLPPVRQYPRRAHEGGGHKKNQE</sequence>
<dbReference type="AlphaFoldDB" id="A0A840RDX5"/>
<dbReference type="PANTHER" id="PTHR38731">
    <property type="entry name" value="LIPL45-RELATED LIPOPROTEIN-RELATED"/>
    <property type="match status" value="1"/>
</dbReference>
<feature type="signal peptide" evidence="2">
    <location>
        <begin position="1"/>
        <end position="23"/>
    </location>
</feature>